<feature type="region of interest" description="Disordered" evidence="1">
    <location>
        <begin position="1"/>
        <end position="44"/>
    </location>
</feature>
<protein>
    <submittedName>
        <fullName evidence="2">Uncharacterized protein</fullName>
    </submittedName>
</protein>
<name>A0A6J5LNZ1_9CAUD</name>
<reference evidence="2" key="1">
    <citation type="submission" date="2020-04" db="EMBL/GenBank/DDBJ databases">
        <authorList>
            <person name="Chiriac C."/>
            <person name="Salcher M."/>
            <person name="Ghai R."/>
            <person name="Kavagutti S V."/>
        </authorList>
    </citation>
    <scope>NUCLEOTIDE SEQUENCE</scope>
</reference>
<evidence type="ECO:0000313" key="2">
    <source>
        <dbReference type="EMBL" id="CAB4135921.1"/>
    </source>
</evidence>
<dbReference type="EMBL" id="LR796307">
    <property type="protein sequence ID" value="CAB4135921.1"/>
    <property type="molecule type" value="Genomic_DNA"/>
</dbReference>
<sequence length="320" mass="34622">MQSANAGGVNLKISRSNTLNTRKAPRRTAIQRGKLNHKKSSNNKMSNTQLTQLVNTQVALGDMQVMANAIVKSGLFGMKTADQALALMIVATAEGRHPGSVASDYHIIQGRASLKSDSMLARFQQSGGRVEWHDHTNEKVSATFSHPAGGSLRIDWDMARAKAAGLGGKDNWRSYPRQMLRARVISEGVRATFPAVLNGMYTPEEVGEFDAPRTAPRSVKADPVVVVEQVIEAPVVVEPVAVPATPVIEAEVVSNDTSWADELDKCIFEHEPKVNAYLIAGKKIAEGQTFRDIPAGGYRDRVLANPTGFLEAALKVKEVA</sequence>
<accession>A0A6J5LNZ1</accession>
<evidence type="ECO:0000256" key="1">
    <source>
        <dbReference type="SAM" id="MobiDB-lite"/>
    </source>
</evidence>
<gene>
    <name evidence="2" type="ORF">UFOVP300_12</name>
</gene>
<organism evidence="2">
    <name type="scientific">uncultured Caudovirales phage</name>
    <dbReference type="NCBI Taxonomy" id="2100421"/>
    <lineage>
        <taxon>Viruses</taxon>
        <taxon>Duplodnaviria</taxon>
        <taxon>Heunggongvirae</taxon>
        <taxon>Uroviricota</taxon>
        <taxon>Caudoviricetes</taxon>
        <taxon>Peduoviridae</taxon>
        <taxon>Maltschvirus</taxon>
        <taxon>Maltschvirus maltsch</taxon>
    </lineage>
</organism>
<proteinExistence type="predicted"/>